<dbReference type="SUPFAM" id="SSF52540">
    <property type="entry name" value="P-loop containing nucleoside triphosphate hydrolases"/>
    <property type="match status" value="1"/>
</dbReference>
<dbReference type="Pfam" id="PF00787">
    <property type="entry name" value="PX"/>
    <property type="match status" value="1"/>
</dbReference>
<dbReference type="SUPFAM" id="SSF48340">
    <property type="entry name" value="Interferon-induced guanylate-binding protein 1 (GBP1), C-terminal domain"/>
    <property type="match status" value="1"/>
</dbReference>
<keyword evidence="5" id="KW-0175">Coiled coil</keyword>
<dbReference type="OrthoDB" id="2135133at2759"/>
<dbReference type="InterPro" id="IPR015894">
    <property type="entry name" value="Guanylate-bd_N"/>
</dbReference>
<dbReference type="CDD" id="cd01851">
    <property type="entry name" value="GBP"/>
    <property type="match status" value="1"/>
</dbReference>
<evidence type="ECO:0000256" key="4">
    <source>
        <dbReference type="PROSITE-ProRule" id="PRU01052"/>
    </source>
</evidence>
<dbReference type="InterPro" id="IPR027417">
    <property type="entry name" value="P-loop_NTPase"/>
</dbReference>
<comment type="similarity">
    <text evidence="4">Belongs to the TRAFAC class dynamin-like GTPase superfamily. GB1/RHD3 GTPase family.</text>
</comment>
<dbReference type="PROSITE" id="PS50195">
    <property type="entry name" value="PX"/>
    <property type="match status" value="1"/>
</dbReference>
<reference evidence="9 10" key="1">
    <citation type="submission" date="2014-06" db="EMBL/GenBank/DDBJ databases">
        <authorList>
            <person name="Swart Estienne"/>
        </authorList>
    </citation>
    <scope>NUCLEOTIDE SEQUENCE [LARGE SCALE GENOMIC DNA]</scope>
    <source>
        <strain evidence="9 10">130c</strain>
    </source>
</reference>
<sequence>MKFRKIPRVISVAGKYRTGKSFLLNRVIINKRNQGFGVGPTINPCTKGLWIWGDTLEGEYQGEKLKILLIDSEGIGAFDEDENHDTKIFLLALLLCSYFIYNSMGTIDENAINNLSLISEVLGDCDPDEIAKFFPSFLWVVRDFSLRLNDLQGNSITSKEYFENSLQPQKGTSDQVETKNRIRRLVKHFFKDRDCFTLVRPVEEEKQLQSLQSMPDEHLRQEFLQSINQLRTKIFKRVRPKTLNSKFITGEMLLELCYAYTDAINTGTLPNIQNAWSYVCQNECQRAINDSISSYEQQIRKVLERAKAECNEELISKDHRHIKEQAVQNFKQKAVGQEIQEFELQLRDGISKKHKEIKLEFIRFCKSKAYAFLENDVQNLKRNLQNDMYDSIDKFLEDIDKLKQKYNESGPIFSGRLEIFSEISQALISKAADFLTISSKKESDVSLKKLKERVSELEREKAQLKIDYSSDKKILESKIIEFEIDKNNSVRNEKLLEERLRYLQEDKDKSEKSIIDKWKEKFEEKNDQIRILDNKIRVLENQLKLKEDDSFKKTNEFEKLNALIEQKLQLTEKELVEYKQKYSAKDTDYKEINKELYNSRKEVQQLVNQLHRMEQEKNDEIKQLKQEHEFQLNQASSGNPQVVSDDQQQKWIQERQTMQIQLNLLTDTLESQKKIQESLLQALNFTKQHQIRQSSPERDGTTEKVKAKNKELVVTNQNLSQQIVQMQSKQMNLEKSISNLKQFKYMIHYAIAMQCKNCNKLYPVNQYSQHLPACNRENERVSTLNAQQNIYPINVMIVSVFKQSDEYNYDIQVDKNGQVWRVSKRLNEFRMLFEELYNQFPTYTLPFIPDEWLQNATDDFMIKDLRKKLQVFMMDLVKIPFIRGNQIFKQFLEMDQNYIEEEGEFDQRRTTFQSMGGVTGGSSMSTTLNSGRPSIMNPFSSGQQQISMISKNMDGRKSVTPVLNTQILSRQQQDNIVVKKSNIVNQSLYNMRDYIQELVDDEDHSSIASNNRISQMMLIGDDISSRPSVFSVKNQDARTDNIFSSKNNSPFQHIDVNKMSQNVQVVISKSKERYSQRNLVTYENENMSVPQDHNEFEDSFTNDIADMSVSSKKNLETLDDEIFTQRSNFQDQQESPLQADYTRTKSNLMKKFEQADTPSLMKKGSFNRYEANSEDEDDLNQRENQNKGGLSNLNHKKIE</sequence>
<feature type="coiled-coil region" evidence="5">
    <location>
        <begin position="515"/>
        <end position="634"/>
    </location>
</feature>
<feature type="domain" description="GB1/RHD3-type G" evidence="8">
    <location>
        <begin position="4"/>
        <end position="248"/>
    </location>
</feature>
<dbReference type="GO" id="GO:0005525">
    <property type="term" value="F:GTP binding"/>
    <property type="evidence" value="ECO:0007669"/>
    <property type="project" value="UniProtKB-KW"/>
</dbReference>
<evidence type="ECO:0000256" key="5">
    <source>
        <dbReference type="SAM" id="Coils"/>
    </source>
</evidence>
<dbReference type="SUPFAM" id="SSF64268">
    <property type="entry name" value="PX domain"/>
    <property type="match status" value="1"/>
</dbReference>
<dbReference type="OMA" id="NSFRGEF"/>
<dbReference type="Gene3D" id="3.30.1520.10">
    <property type="entry name" value="Phox-like domain"/>
    <property type="match status" value="1"/>
</dbReference>
<accession>A0A078A5J8</accession>
<keyword evidence="3" id="KW-0342">GTP-binding</keyword>
<dbReference type="Proteomes" id="UP000039865">
    <property type="component" value="Unassembled WGS sequence"/>
</dbReference>
<evidence type="ECO:0000256" key="1">
    <source>
        <dbReference type="ARBA" id="ARBA00022741"/>
    </source>
</evidence>
<keyword evidence="10" id="KW-1185">Reference proteome</keyword>
<evidence type="ECO:0000313" key="9">
    <source>
        <dbReference type="EMBL" id="CDW76855.1"/>
    </source>
</evidence>
<evidence type="ECO:0000256" key="2">
    <source>
        <dbReference type="ARBA" id="ARBA00022801"/>
    </source>
</evidence>
<gene>
    <name evidence="9" type="primary">Contig17593.g18715</name>
    <name evidence="9" type="ORF">STYLEM_5820</name>
</gene>
<feature type="domain" description="PX" evidence="7">
    <location>
        <begin position="787"/>
        <end position="898"/>
    </location>
</feature>
<feature type="region of interest" description="Disordered" evidence="6">
    <location>
        <begin position="1153"/>
        <end position="1199"/>
    </location>
</feature>
<dbReference type="GO" id="GO:0003924">
    <property type="term" value="F:GTPase activity"/>
    <property type="evidence" value="ECO:0007669"/>
    <property type="project" value="InterPro"/>
</dbReference>
<feature type="coiled-coil region" evidence="5">
    <location>
        <begin position="709"/>
        <end position="736"/>
    </location>
</feature>
<dbReference type="AlphaFoldDB" id="A0A078A5J8"/>
<keyword evidence="1" id="KW-0547">Nucleotide-binding</keyword>
<dbReference type="Gene3D" id="3.40.50.300">
    <property type="entry name" value="P-loop containing nucleotide triphosphate hydrolases"/>
    <property type="match status" value="1"/>
</dbReference>
<dbReference type="PANTHER" id="PTHR10751">
    <property type="entry name" value="GUANYLATE BINDING PROTEIN"/>
    <property type="match status" value="1"/>
</dbReference>
<dbReference type="CDD" id="cd06093">
    <property type="entry name" value="PX_domain"/>
    <property type="match status" value="1"/>
</dbReference>
<evidence type="ECO:0000256" key="3">
    <source>
        <dbReference type="ARBA" id="ARBA00023134"/>
    </source>
</evidence>
<dbReference type="Pfam" id="PF02263">
    <property type="entry name" value="GBP"/>
    <property type="match status" value="1"/>
</dbReference>
<evidence type="ECO:0000313" key="10">
    <source>
        <dbReference type="Proteomes" id="UP000039865"/>
    </source>
</evidence>
<dbReference type="InterPro" id="IPR001683">
    <property type="entry name" value="PX_dom"/>
</dbReference>
<keyword evidence="2" id="KW-0378">Hydrolase</keyword>
<feature type="coiled-coil region" evidence="5">
    <location>
        <begin position="440"/>
        <end position="467"/>
    </location>
</feature>
<dbReference type="Pfam" id="PF02841">
    <property type="entry name" value="GBP_C"/>
    <property type="match status" value="1"/>
</dbReference>
<dbReference type="InterPro" id="IPR036543">
    <property type="entry name" value="Guanylate-bd_C_sf"/>
</dbReference>
<dbReference type="EMBL" id="CCKQ01005606">
    <property type="protein sequence ID" value="CDW76855.1"/>
    <property type="molecule type" value="Genomic_DNA"/>
</dbReference>
<dbReference type="InterPro" id="IPR030386">
    <property type="entry name" value="G_GB1_RHD3_dom"/>
</dbReference>
<dbReference type="InParanoid" id="A0A078A5J8"/>
<dbReference type="GO" id="GO:0035091">
    <property type="term" value="F:phosphatidylinositol binding"/>
    <property type="evidence" value="ECO:0007669"/>
    <property type="project" value="InterPro"/>
</dbReference>
<organism evidence="9 10">
    <name type="scientific">Stylonychia lemnae</name>
    <name type="common">Ciliate</name>
    <dbReference type="NCBI Taxonomy" id="5949"/>
    <lineage>
        <taxon>Eukaryota</taxon>
        <taxon>Sar</taxon>
        <taxon>Alveolata</taxon>
        <taxon>Ciliophora</taxon>
        <taxon>Intramacronucleata</taxon>
        <taxon>Spirotrichea</taxon>
        <taxon>Stichotrichia</taxon>
        <taxon>Sporadotrichida</taxon>
        <taxon>Oxytrichidae</taxon>
        <taxon>Stylonychinae</taxon>
        <taxon>Stylonychia</taxon>
    </lineage>
</organism>
<dbReference type="PROSITE" id="PS51715">
    <property type="entry name" value="G_GB1_RHD3"/>
    <property type="match status" value="1"/>
</dbReference>
<dbReference type="Gene3D" id="1.20.1000.10">
    <property type="entry name" value="Guanylate-binding protein, C-terminal domain"/>
    <property type="match status" value="1"/>
</dbReference>
<evidence type="ECO:0000259" key="8">
    <source>
        <dbReference type="PROSITE" id="PS51715"/>
    </source>
</evidence>
<name>A0A078A5J8_STYLE</name>
<dbReference type="InterPro" id="IPR003191">
    <property type="entry name" value="Guanylate-bd/ATL_C"/>
</dbReference>
<proteinExistence type="inferred from homology"/>
<protein>
    <submittedName>
        <fullName evidence="9">Guanylate-binding n-terminal domain containing protein</fullName>
    </submittedName>
</protein>
<evidence type="ECO:0000256" key="6">
    <source>
        <dbReference type="SAM" id="MobiDB-lite"/>
    </source>
</evidence>
<dbReference type="InterPro" id="IPR036871">
    <property type="entry name" value="PX_dom_sf"/>
</dbReference>
<evidence type="ECO:0000259" key="7">
    <source>
        <dbReference type="PROSITE" id="PS50195"/>
    </source>
</evidence>
<dbReference type="SMART" id="SM00312">
    <property type="entry name" value="PX"/>
    <property type="match status" value="1"/>
</dbReference>